<keyword evidence="2" id="KW-0813">Transport</keyword>
<evidence type="ECO:0000256" key="7">
    <source>
        <dbReference type="SAM" id="Phobius"/>
    </source>
</evidence>
<keyword evidence="6 7" id="KW-0472">Membrane</keyword>
<dbReference type="EMBL" id="JAQSIP010000003">
    <property type="protein sequence ID" value="MDD0838331.1"/>
    <property type="molecule type" value="Genomic_DNA"/>
</dbReference>
<feature type="transmembrane region" description="Helical" evidence="7">
    <location>
        <begin position="193"/>
        <end position="215"/>
    </location>
</feature>
<accession>A0ABT5MY15</accession>
<comment type="subcellular location">
    <subcellularLocation>
        <location evidence="1">Membrane</location>
        <topology evidence="1">Multi-pass membrane protein</topology>
    </subcellularLocation>
</comment>
<dbReference type="PANTHER" id="PTHR42865">
    <property type="entry name" value="PROTON/GLUTAMATE-ASPARTATE SYMPORTER"/>
    <property type="match status" value="1"/>
</dbReference>
<evidence type="ECO:0000313" key="8">
    <source>
        <dbReference type="EMBL" id="MDD0838331.1"/>
    </source>
</evidence>
<dbReference type="Gene3D" id="1.10.3860.10">
    <property type="entry name" value="Sodium:dicarboxylate symporter"/>
    <property type="match status" value="1"/>
</dbReference>
<evidence type="ECO:0000256" key="6">
    <source>
        <dbReference type="ARBA" id="ARBA00023136"/>
    </source>
</evidence>
<evidence type="ECO:0000256" key="3">
    <source>
        <dbReference type="ARBA" id="ARBA00022692"/>
    </source>
</evidence>
<proteinExistence type="predicted"/>
<dbReference type="InterPro" id="IPR036458">
    <property type="entry name" value="Na:dicarbo_symporter_sf"/>
</dbReference>
<evidence type="ECO:0000313" key="9">
    <source>
        <dbReference type="Proteomes" id="UP001528673"/>
    </source>
</evidence>
<evidence type="ECO:0000256" key="2">
    <source>
        <dbReference type="ARBA" id="ARBA00022448"/>
    </source>
</evidence>
<name>A0ABT5MY15_9BURK</name>
<protein>
    <submittedName>
        <fullName evidence="8">C4-dicarboxylate transporter DctA</fullName>
    </submittedName>
</protein>
<keyword evidence="3 7" id="KW-0812">Transmembrane</keyword>
<dbReference type="PANTHER" id="PTHR42865:SF1">
    <property type="entry name" value="AEROBIC C4-DICARBOXYLATE TRANSPORT PROTEIN"/>
    <property type="match status" value="1"/>
</dbReference>
<feature type="transmembrane region" description="Helical" evidence="7">
    <location>
        <begin position="352"/>
        <end position="375"/>
    </location>
</feature>
<gene>
    <name evidence="8" type="ORF">PSQ40_07085</name>
</gene>
<feature type="transmembrane region" description="Helical" evidence="7">
    <location>
        <begin position="76"/>
        <end position="98"/>
    </location>
</feature>
<dbReference type="InterPro" id="IPR018107">
    <property type="entry name" value="Na-dicarboxylate_symporter_CS"/>
</dbReference>
<dbReference type="PROSITE" id="PS00714">
    <property type="entry name" value="NA_DICARBOXYL_SYMP_2"/>
    <property type="match status" value="1"/>
</dbReference>
<feature type="transmembrane region" description="Helical" evidence="7">
    <location>
        <begin position="221"/>
        <end position="242"/>
    </location>
</feature>
<reference evidence="8 9" key="1">
    <citation type="submission" date="2023-02" db="EMBL/GenBank/DDBJ databases">
        <title>Bacterial whole genomic sequence of Curvibacter sp. HBC61.</title>
        <authorList>
            <person name="Le V."/>
            <person name="Ko S.-R."/>
            <person name="Ahn C.-Y."/>
            <person name="Oh H.-M."/>
        </authorList>
    </citation>
    <scope>NUCLEOTIDE SEQUENCE [LARGE SCALE GENOMIC DNA]</scope>
    <source>
        <strain evidence="8 9">HBC61</strain>
    </source>
</reference>
<evidence type="ECO:0000256" key="1">
    <source>
        <dbReference type="ARBA" id="ARBA00004141"/>
    </source>
</evidence>
<keyword evidence="5 7" id="KW-1133">Transmembrane helix</keyword>
<dbReference type="SUPFAM" id="SSF118215">
    <property type="entry name" value="Proton glutamate symport protein"/>
    <property type="match status" value="1"/>
</dbReference>
<feature type="transmembrane region" description="Helical" evidence="7">
    <location>
        <begin position="300"/>
        <end position="319"/>
    </location>
</feature>
<dbReference type="NCBIfam" id="NF002461">
    <property type="entry name" value="PRK01663.1"/>
    <property type="match status" value="1"/>
</dbReference>
<keyword evidence="9" id="KW-1185">Reference proteome</keyword>
<dbReference type="InterPro" id="IPR001991">
    <property type="entry name" value="Na-dicarboxylate_symporter"/>
</dbReference>
<dbReference type="NCBIfam" id="NF009587">
    <property type="entry name" value="PRK13027.1"/>
    <property type="match status" value="1"/>
</dbReference>
<organism evidence="8 9">
    <name type="scientific">Curvibacter cyanobacteriorum</name>
    <dbReference type="NCBI Taxonomy" id="3026422"/>
    <lineage>
        <taxon>Bacteria</taxon>
        <taxon>Pseudomonadati</taxon>
        <taxon>Pseudomonadota</taxon>
        <taxon>Betaproteobacteria</taxon>
        <taxon>Burkholderiales</taxon>
        <taxon>Comamonadaceae</taxon>
        <taxon>Curvibacter</taxon>
    </lineage>
</organism>
<dbReference type="Proteomes" id="UP001528673">
    <property type="component" value="Unassembled WGS sequence"/>
</dbReference>
<dbReference type="RefSeq" id="WP_273950085.1">
    <property type="nucleotide sequence ID" value="NZ_JAQSIP010000003.1"/>
</dbReference>
<comment type="caution">
    <text evidence="8">The sequence shown here is derived from an EMBL/GenBank/DDBJ whole genome shotgun (WGS) entry which is preliminary data.</text>
</comment>
<sequence length="426" mass="44607">MSRLFKSLFGQVVLALILGVVVGLVWPEQAVKLKPLGDGFIKLIKMLIPFIVFGVVVHGIAGTGDLKRVGRVGIKALIYFEVVTSIALVLGLVLAWVFQPGVGMNIDPNTLDGAALSSYKDNANKLSGGGFTEFALRLIPTTALSGFVTGDVLQVLLVAILFGCALALLGPRGARITEAIDDLSHALFKTMGLLIRLAPLGVLGAIAFTVGKYGIGSLKQLGMLVALFFAATIFFVSVVLGLIMRISGFSLWKLLRYLREELMVVLATTSSDSVLPQIMAKLKALGIRDSTVGLVIPTGYSFNLDAFSIYITLAAVFIAQATNTPISTADLLAILAISLVTSKGAHGVPGSAIVVLAATLQAIPAIPAIGLVLVLSVDWFMGIARALGNLIGNCVATVAVAAWEGDIDRERAHAVLDGRAPGHSAP</sequence>
<keyword evidence="4" id="KW-0769">Symport</keyword>
<evidence type="ECO:0000256" key="4">
    <source>
        <dbReference type="ARBA" id="ARBA00022847"/>
    </source>
</evidence>
<feature type="transmembrane region" description="Helical" evidence="7">
    <location>
        <begin position="7"/>
        <end position="26"/>
    </location>
</feature>
<feature type="transmembrane region" description="Helical" evidence="7">
    <location>
        <begin position="152"/>
        <end position="172"/>
    </location>
</feature>
<evidence type="ECO:0000256" key="5">
    <source>
        <dbReference type="ARBA" id="ARBA00022989"/>
    </source>
</evidence>
<feature type="transmembrane region" description="Helical" evidence="7">
    <location>
        <begin position="46"/>
        <end position="64"/>
    </location>
</feature>
<dbReference type="Pfam" id="PF00375">
    <property type="entry name" value="SDF"/>
    <property type="match status" value="1"/>
</dbReference>
<dbReference type="PRINTS" id="PR00173">
    <property type="entry name" value="EDTRNSPORT"/>
</dbReference>